<dbReference type="Gene3D" id="1.10.443.10">
    <property type="entry name" value="Intergrase catalytic core"/>
    <property type="match status" value="1"/>
</dbReference>
<feature type="domain" description="Tyr recombinase" evidence="2">
    <location>
        <begin position="146"/>
        <end position="351"/>
    </location>
</feature>
<evidence type="ECO:0000313" key="4">
    <source>
        <dbReference type="Proteomes" id="UP000324324"/>
    </source>
</evidence>
<keyword evidence="4" id="KW-1185">Reference proteome</keyword>
<dbReference type="InterPro" id="IPR013762">
    <property type="entry name" value="Integrase-like_cat_sf"/>
</dbReference>
<keyword evidence="1" id="KW-0233">DNA recombination</keyword>
<gene>
    <name evidence="3" type="ORF">F1599_15760</name>
</gene>
<dbReference type="Proteomes" id="UP000324324">
    <property type="component" value="Unassembled WGS sequence"/>
</dbReference>
<protein>
    <submittedName>
        <fullName evidence="3">Tyrosine-type recombinase/integrase</fullName>
    </submittedName>
</protein>
<organism evidence="3 4">
    <name type="scientific">Cupriavidus cauae</name>
    <dbReference type="NCBI Taxonomy" id="2608999"/>
    <lineage>
        <taxon>Bacteria</taxon>
        <taxon>Pseudomonadati</taxon>
        <taxon>Pseudomonadota</taxon>
        <taxon>Betaproteobacteria</taxon>
        <taxon>Burkholderiales</taxon>
        <taxon>Burkholderiaceae</taxon>
        <taxon>Cupriavidus</taxon>
    </lineage>
</organism>
<dbReference type="InterPro" id="IPR002104">
    <property type="entry name" value="Integrase_catalytic"/>
</dbReference>
<dbReference type="EMBL" id="VWRN01000043">
    <property type="protein sequence ID" value="KAA6121502.1"/>
    <property type="molecule type" value="Genomic_DNA"/>
</dbReference>
<dbReference type="AlphaFoldDB" id="A0A5M8AFK4"/>
<comment type="caution">
    <text evidence="3">The sequence shown here is derived from an EMBL/GenBank/DDBJ whole genome shotgun (WGS) entry which is preliminary data.</text>
</comment>
<sequence length="359" mass="38788">MGARWSLVYNVPNESAGVQVSDDPRPAAGTGRDLFEGNLADWHADPERAFDGWLAVHGFGHGTAVVYRAMWGKLLRWSREHGVAPLSWSAAQIGAFLDAEGLHKRHRYRYTRLIERVFHYLSLQQAGLHNPGSQAVRAHLADGDNDPTPFLLPAECDALVARVLAPVTLPDPDATPSPTAWKRARDIAVVAAMLGAGLKVGEVRALRLDSIAADASELRLTRTDNGRTYRAPVFDFARRPLLAWLAVRALAGTLGTLVFPALPAGRPLHAASLYRRVEQLLDEAGVLAGRTERASPQTLRNTYGALHFEAGAEPAAVAQYLGMRDLESGWRLHAAYTAWQARSGQLAAAAGAESPAGLP</sequence>
<dbReference type="Pfam" id="PF00589">
    <property type="entry name" value="Phage_integrase"/>
    <property type="match status" value="1"/>
</dbReference>
<dbReference type="GO" id="GO:0015074">
    <property type="term" value="P:DNA integration"/>
    <property type="evidence" value="ECO:0007669"/>
    <property type="project" value="InterPro"/>
</dbReference>
<dbReference type="SUPFAM" id="SSF56349">
    <property type="entry name" value="DNA breaking-rejoining enzymes"/>
    <property type="match status" value="1"/>
</dbReference>
<reference evidence="3 4" key="1">
    <citation type="submission" date="2019-09" db="EMBL/GenBank/DDBJ databases">
        <title>Isolation of a novel species in the genus Cupriavidus from patients with sepsis using whole genome sequencing.</title>
        <authorList>
            <person name="Kweon O.J."/>
            <person name="Lee M.-K."/>
        </authorList>
    </citation>
    <scope>NUCLEOTIDE SEQUENCE [LARGE SCALE GENOMIC DNA]</scope>
    <source>
        <strain evidence="3 4">MKL-01</strain>
    </source>
</reference>
<dbReference type="CDD" id="cd00397">
    <property type="entry name" value="DNA_BRE_C"/>
    <property type="match status" value="1"/>
</dbReference>
<dbReference type="GO" id="GO:0006310">
    <property type="term" value="P:DNA recombination"/>
    <property type="evidence" value="ECO:0007669"/>
    <property type="project" value="UniProtKB-KW"/>
</dbReference>
<accession>A0A5M8AFK4</accession>
<evidence type="ECO:0000313" key="3">
    <source>
        <dbReference type="EMBL" id="KAA6121502.1"/>
    </source>
</evidence>
<proteinExistence type="predicted"/>
<dbReference type="PROSITE" id="PS51898">
    <property type="entry name" value="TYR_RECOMBINASE"/>
    <property type="match status" value="1"/>
</dbReference>
<evidence type="ECO:0000259" key="2">
    <source>
        <dbReference type="PROSITE" id="PS51898"/>
    </source>
</evidence>
<dbReference type="InterPro" id="IPR011010">
    <property type="entry name" value="DNA_brk_join_enz"/>
</dbReference>
<dbReference type="GO" id="GO:0003677">
    <property type="term" value="F:DNA binding"/>
    <property type="evidence" value="ECO:0007669"/>
    <property type="project" value="InterPro"/>
</dbReference>
<name>A0A5M8AFK4_9BURK</name>
<evidence type="ECO:0000256" key="1">
    <source>
        <dbReference type="ARBA" id="ARBA00023172"/>
    </source>
</evidence>